<name>A0A935TAL7_9PROT</name>
<evidence type="ECO:0000256" key="1">
    <source>
        <dbReference type="SAM" id="SignalP"/>
    </source>
</evidence>
<keyword evidence="1" id="KW-0732">Signal</keyword>
<feature type="chain" id="PRO_5037803285" description="DnrO protein" evidence="1">
    <location>
        <begin position="25"/>
        <end position="164"/>
    </location>
</feature>
<dbReference type="Proteomes" id="UP000706151">
    <property type="component" value="Unassembled WGS sequence"/>
</dbReference>
<comment type="caution">
    <text evidence="2">The sequence shown here is derived from an EMBL/GenBank/DDBJ whole genome shotgun (WGS) entry which is preliminary data.</text>
</comment>
<proteinExistence type="predicted"/>
<accession>A0A935TAL7</accession>
<sequence length="164" mass="17720">MSNQTCNWLIIATTLALSIGSAVAIDHAHDLGGHGATTLTLNNGTKWPTDAPLRQGMTSIKAALLPQLPAIHENRLKASQYLLLAKQTNTQIGFMVTNCKLSPDADAQLHLIIADLGGAAEAMAGNDQKMSRQEGAMRLQHALKIYGEFFDHPDWSLSTSVHEH</sequence>
<dbReference type="EMBL" id="JADJOT010000011">
    <property type="protein sequence ID" value="MBK7956093.1"/>
    <property type="molecule type" value="Genomic_DNA"/>
</dbReference>
<organism evidence="2 3">
    <name type="scientific">Candidatus Accumulibacter affinis</name>
    <dbReference type="NCBI Taxonomy" id="2954384"/>
    <lineage>
        <taxon>Bacteria</taxon>
        <taxon>Pseudomonadati</taxon>
        <taxon>Pseudomonadota</taxon>
        <taxon>Betaproteobacteria</taxon>
        <taxon>Candidatus Accumulibacter</taxon>
    </lineage>
</organism>
<evidence type="ECO:0000313" key="2">
    <source>
        <dbReference type="EMBL" id="MBK7956093.1"/>
    </source>
</evidence>
<evidence type="ECO:0000313" key="3">
    <source>
        <dbReference type="Proteomes" id="UP000706151"/>
    </source>
</evidence>
<protein>
    <recommendedName>
        <fullName evidence="4">DnrO protein</fullName>
    </recommendedName>
</protein>
<gene>
    <name evidence="2" type="ORF">IPK02_20270</name>
</gene>
<reference evidence="2 3" key="1">
    <citation type="submission" date="2020-10" db="EMBL/GenBank/DDBJ databases">
        <title>Connecting structure to function with the recovery of over 1000 high-quality activated sludge metagenome-assembled genomes encoding full-length rRNA genes using long-read sequencing.</title>
        <authorList>
            <person name="Singleton C.M."/>
            <person name="Petriglieri F."/>
            <person name="Kristensen J.M."/>
            <person name="Kirkegaard R.H."/>
            <person name="Michaelsen T.Y."/>
            <person name="Andersen M.H."/>
            <person name="Karst S.M."/>
            <person name="Dueholm M.S."/>
            <person name="Nielsen P.H."/>
            <person name="Albertsen M."/>
        </authorList>
    </citation>
    <scope>NUCLEOTIDE SEQUENCE [LARGE SCALE GENOMIC DNA]</scope>
    <source>
        <strain evidence="2">Fred_18-Q3-R57-64_BAT3C.720</strain>
    </source>
</reference>
<dbReference type="AlphaFoldDB" id="A0A935TAL7"/>
<evidence type="ECO:0008006" key="4">
    <source>
        <dbReference type="Google" id="ProtNLM"/>
    </source>
</evidence>
<feature type="signal peptide" evidence="1">
    <location>
        <begin position="1"/>
        <end position="24"/>
    </location>
</feature>